<keyword evidence="1" id="KW-0732">Signal</keyword>
<keyword evidence="3" id="KW-1185">Reference proteome</keyword>
<dbReference type="EMBL" id="ML735690">
    <property type="protein sequence ID" value="KAE8423092.1"/>
    <property type="molecule type" value="Genomic_DNA"/>
</dbReference>
<evidence type="ECO:0008006" key="4">
    <source>
        <dbReference type="Google" id="ProtNLM"/>
    </source>
</evidence>
<protein>
    <recommendedName>
        <fullName evidence="4">Hydrophobin</fullName>
    </recommendedName>
</protein>
<evidence type="ECO:0000313" key="2">
    <source>
        <dbReference type="EMBL" id="KAE8423092.1"/>
    </source>
</evidence>
<feature type="chain" id="PRO_5046929631" description="Hydrophobin" evidence="1">
    <location>
        <begin position="18"/>
        <end position="125"/>
    </location>
</feature>
<proteinExistence type="predicted"/>
<evidence type="ECO:0000313" key="3">
    <source>
        <dbReference type="Proteomes" id="UP000325395"/>
    </source>
</evidence>
<feature type="signal peptide" evidence="1">
    <location>
        <begin position="1"/>
        <end position="17"/>
    </location>
</feature>
<gene>
    <name evidence="2" type="ORF">BDV36DRAFT_290568</name>
</gene>
<dbReference type="Proteomes" id="UP000325395">
    <property type="component" value="Unassembled WGS sequence"/>
</dbReference>
<reference evidence="2 3" key="1">
    <citation type="submission" date="2019-04" db="EMBL/GenBank/DDBJ databases">
        <authorList>
            <consortium name="DOE Joint Genome Institute"/>
            <person name="Mondo S."/>
            <person name="Kjaerbolling I."/>
            <person name="Vesth T."/>
            <person name="Frisvad J.C."/>
            <person name="Nybo J.L."/>
            <person name="Theobald S."/>
            <person name="Kildgaard S."/>
            <person name="Isbrandt T."/>
            <person name="Kuo A."/>
            <person name="Sato A."/>
            <person name="Lyhne E.K."/>
            <person name="Kogle M.E."/>
            <person name="Wiebenga A."/>
            <person name="Kun R.S."/>
            <person name="Lubbers R.J."/>
            <person name="Makela M.R."/>
            <person name="Barry K."/>
            <person name="Chovatia M."/>
            <person name="Clum A."/>
            <person name="Daum C."/>
            <person name="Haridas S."/>
            <person name="He G."/>
            <person name="LaButti K."/>
            <person name="Lipzen A."/>
            <person name="Riley R."/>
            <person name="Salamov A."/>
            <person name="Simmons B.A."/>
            <person name="Magnuson J.K."/>
            <person name="Henrissat B."/>
            <person name="Mortensen U.H."/>
            <person name="Larsen T.O."/>
            <person name="Devries R.P."/>
            <person name="Grigoriev I.V."/>
            <person name="Machida M."/>
            <person name="Baker S.E."/>
            <person name="Andersen M.R."/>
            <person name="Cantor M.N."/>
            <person name="Hua S.X."/>
        </authorList>
    </citation>
    <scope>NUCLEOTIDE SEQUENCE [LARGE SCALE GENOMIC DNA]</scope>
    <source>
        <strain evidence="2 3">CBS 117616</strain>
    </source>
</reference>
<evidence type="ECO:0000256" key="1">
    <source>
        <dbReference type="SAM" id="SignalP"/>
    </source>
</evidence>
<organism evidence="2 3">
    <name type="scientific">Aspergillus pseudocaelatus</name>
    <dbReference type="NCBI Taxonomy" id="1825620"/>
    <lineage>
        <taxon>Eukaryota</taxon>
        <taxon>Fungi</taxon>
        <taxon>Dikarya</taxon>
        <taxon>Ascomycota</taxon>
        <taxon>Pezizomycotina</taxon>
        <taxon>Eurotiomycetes</taxon>
        <taxon>Eurotiomycetidae</taxon>
        <taxon>Eurotiales</taxon>
        <taxon>Aspergillaceae</taxon>
        <taxon>Aspergillus</taxon>
        <taxon>Aspergillus subgen. Circumdati</taxon>
    </lineage>
</organism>
<sequence>MKFTVAAVLGFAITALAVPSANQGAGQPKVTQISYHEAKGQCTTGDIYCCNNKHDEKTGGLLNLLNDGLIKNLDGQSDSSCASTSLIKELNLLSFATHGKDDKDSFCKNVIACCPAGGKCEAISK</sequence>
<accession>A0ABQ6X194</accession>
<name>A0ABQ6X194_9EURO</name>